<dbReference type="EMBL" id="JABXWD010000606">
    <property type="protein sequence ID" value="MBV6343461.1"/>
    <property type="molecule type" value="Genomic_DNA"/>
</dbReference>
<evidence type="ECO:0000313" key="2">
    <source>
        <dbReference type="Proteomes" id="UP001196980"/>
    </source>
</evidence>
<gene>
    <name evidence="1" type="ORF">HWQ67_17960</name>
</gene>
<name>A0ABS6S3P6_9BACT</name>
<evidence type="ECO:0000313" key="1">
    <source>
        <dbReference type="EMBL" id="MBV6343461.1"/>
    </source>
</evidence>
<organism evidence="1 2">
    <name type="scientific">Candidatus Magnetobacterium casense</name>
    <dbReference type="NCBI Taxonomy" id="1455061"/>
    <lineage>
        <taxon>Bacteria</taxon>
        <taxon>Pseudomonadati</taxon>
        <taxon>Nitrospirota</taxon>
        <taxon>Thermodesulfovibrionia</taxon>
        <taxon>Thermodesulfovibrionales</taxon>
        <taxon>Candidatus Magnetobacteriaceae</taxon>
        <taxon>Candidatus Magnetobacterium</taxon>
    </lineage>
</organism>
<accession>A0ABS6S3P6</accession>
<sequence length="326" mass="35866">MPQPNVKDLIVAGPLANVSVAYRNRSYIADRVFPVIDNISPKAKIARYLKGAWFRDEAGIRGPGGEAMRGGYPVDLLSISTKEYAFAKEVTDEDRKFANSQGAPPLKPDQDALEFCADKIDLSKERRVASMILAGTWSGVAGEDAAGLWAPNDATNTFIADVLARIETIRAATGLRPNVMVMDFGTYNTLKKLDALLDRIKYTQRGILTVDLIAAMFDLDEVLLGEAIYSSAKETKAGTDWTSVNVWEKTATKGSAFLYYRPSSPGLKTPSAGYQARVAYDDGGIRRSTTWREPARHQDVYEVAEETDIVQTGTDLGFLWYDTILT</sequence>
<dbReference type="Proteomes" id="UP001196980">
    <property type="component" value="Unassembled WGS sequence"/>
</dbReference>
<protein>
    <submittedName>
        <fullName evidence="1">Uncharacterized protein</fullName>
    </submittedName>
</protein>
<comment type="caution">
    <text evidence="1">The sequence shown here is derived from an EMBL/GenBank/DDBJ whole genome shotgun (WGS) entry which is preliminary data.</text>
</comment>
<reference evidence="1 2" key="1">
    <citation type="journal article" date="2020" name="J Geophys Res Biogeosci">
        <title>Magnetotaxis as an Adaptation to Enable Bacterial Shuttling of Microbial Sulfur and Sulfur Cycling Across Aquatic Oxic#Anoxic Interfaces.</title>
        <authorList>
            <person name="Li J."/>
            <person name="Liu P."/>
            <person name="Wang J."/>
            <person name="Roberts A.P."/>
            <person name="Pan Y."/>
        </authorList>
    </citation>
    <scope>NUCLEOTIDE SEQUENCE [LARGE SCALE GENOMIC DNA]</scope>
    <source>
        <strain evidence="1 2">MYR-1_YQ</strain>
    </source>
</reference>
<keyword evidence="2" id="KW-1185">Reference proteome</keyword>
<dbReference type="RefSeq" id="WP_218254078.1">
    <property type="nucleotide sequence ID" value="NZ_JABXWD010000606.1"/>
</dbReference>
<proteinExistence type="predicted"/>